<comment type="caution">
    <text evidence="1">The sequence shown here is derived from an EMBL/GenBank/DDBJ whole genome shotgun (WGS) entry which is preliminary data.</text>
</comment>
<keyword evidence="2" id="KW-1185">Reference proteome</keyword>
<dbReference type="EMBL" id="LBIA02000001">
    <property type="protein sequence ID" value="TKT71123.1"/>
    <property type="molecule type" value="Genomic_DNA"/>
</dbReference>
<dbReference type="AlphaFoldDB" id="A0A4V6BFA0"/>
<gene>
    <name evidence="1" type="ORF">YH63_006700</name>
</gene>
<proteinExistence type="predicted"/>
<dbReference type="RefSeq" id="WP_137325139.1">
    <property type="nucleotide sequence ID" value="NZ_LBIA02000001.1"/>
</dbReference>
<reference evidence="1" key="1">
    <citation type="submission" date="2019-04" db="EMBL/GenBank/DDBJ databases">
        <title>Whole genome sequencing of cave bacteria.</title>
        <authorList>
            <person name="Gan H.M."/>
            <person name="Barton H."/>
            <person name="Savka M.A."/>
        </authorList>
    </citation>
    <scope>NUCLEOTIDE SEQUENCE [LARGE SCALE GENOMIC DNA]</scope>
    <source>
        <strain evidence="1">LC387</strain>
    </source>
</reference>
<evidence type="ECO:0000313" key="2">
    <source>
        <dbReference type="Proteomes" id="UP000034832"/>
    </source>
</evidence>
<name>A0A4V6BFA0_9BRAD</name>
<organism evidence="1 2">
    <name type="scientific">Afipia massiliensis</name>
    <dbReference type="NCBI Taxonomy" id="211460"/>
    <lineage>
        <taxon>Bacteria</taxon>
        <taxon>Pseudomonadati</taxon>
        <taxon>Pseudomonadota</taxon>
        <taxon>Alphaproteobacteria</taxon>
        <taxon>Hyphomicrobiales</taxon>
        <taxon>Nitrobacteraceae</taxon>
        <taxon>Afipia</taxon>
    </lineage>
</organism>
<accession>A0A4V6BFA0</accession>
<sequence length="64" mass="7108">MDFLLKHQILCNDHEDRCSEKLSRAFAGAALMHGKLNTSIATQFEDNKAAAFAPNTYAIRRAPS</sequence>
<protein>
    <submittedName>
        <fullName evidence="1">Uncharacterized protein</fullName>
    </submittedName>
</protein>
<dbReference type="Proteomes" id="UP000034832">
    <property type="component" value="Unassembled WGS sequence"/>
</dbReference>
<evidence type="ECO:0000313" key="1">
    <source>
        <dbReference type="EMBL" id="TKT71123.1"/>
    </source>
</evidence>